<feature type="compositionally biased region" description="Acidic residues" evidence="1">
    <location>
        <begin position="667"/>
        <end position="677"/>
    </location>
</feature>
<feature type="region of interest" description="Disordered" evidence="1">
    <location>
        <begin position="91"/>
        <end position="116"/>
    </location>
</feature>
<protein>
    <recommendedName>
        <fullName evidence="2">DUF6697 domain-containing protein</fullName>
    </recommendedName>
</protein>
<evidence type="ECO:0000259" key="2">
    <source>
        <dbReference type="Pfam" id="PF20411"/>
    </source>
</evidence>
<feature type="compositionally biased region" description="Basic and acidic residues" evidence="1">
    <location>
        <begin position="180"/>
        <end position="192"/>
    </location>
</feature>
<dbReference type="Pfam" id="PF20411">
    <property type="entry name" value="DUF6697"/>
    <property type="match status" value="1"/>
</dbReference>
<feature type="compositionally biased region" description="Basic residues" evidence="1">
    <location>
        <begin position="644"/>
        <end position="658"/>
    </location>
</feature>
<feature type="compositionally biased region" description="Polar residues" evidence="1">
    <location>
        <begin position="137"/>
        <end position="150"/>
    </location>
</feature>
<feature type="compositionally biased region" description="Basic and acidic residues" evidence="1">
    <location>
        <begin position="152"/>
        <end position="168"/>
    </location>
</feature>
<feature type="domain" description="DUF6697" evidence="2">
    <location>
        <begin position="461"/>
        <end position="630"/>
    </location>
</feature>
<keyword evidence="4" id="KW-1185">Reference proteome</keyword>
<reference evidence="3" key="1">
    <citation type="submission" date="2023-03" db="EMBL/GenBank/DDBJ databases">
        <title>Massive genome expansion in bonnet fungi (Mycena s.s.) driven by repeated elements and novel gene families across ecological guilds.</title>
        <authorList>
            <consortium name="Lawrence Berkeley National Laboratory"/>
            <person name="Harder C.B."/>
            <person name="Miyauchi S."/>
            <person name="Viragh M."/>
            <person name="Kuo A."/>
            <person name="Thoen E."/>
            <person name="Andreopoulos B."/>
            <person name="Lu D."/>
            <person name="Skrede I."/>
            <person name="Drula E."/>
            <person name="Henrissat B."/>
            <person name="Morin E."/>
            <person name="Kohler A."/>
            <person name="Barry K."/>
            <person name="LaButti K."/>
            <person name="Morin E."/>
            <person name="Salamov A."/>
            <person name="Lipzen A."/>
            <person name="Mereny Z."/>
            <person name="Hegedus B."/>
            <person name="Baldrian P."/>
            <person name="Stursova M."/>
            <person name="Weitz H."/>
            <person name="Taylor A."/>
            <person name="Grigoriev I.V."/>
            <person name="Nagy L.G."/>
            <person name="Martin F."/>
            <person name="Kauserud H."/>
        </authorList>
    </citation>
    <scope>NUCLEOTIDE SEQUENCE</scope>
    <source>
        <strain evidence="3">CBHHK182m</strain>
    </source>
</reference>
<feature type="compositionally biased region" description="Basic and acidic residues" evidence="1">
    <location>
        <begin position="285"/>
        <end position="294"/>
    </location>
</feature>
<feature type="region of interest" description="Disordered" evidence="1">
    <location>
        <begin position="360"/>
        <end position="421"/>
    </location>
</feature>
<feature type="compositionally biased region" description="Basic and acidic residues" evidence="1">
    <location>
        <begin position="229"/>
        <end position="246"/>
    </location>
</feature>
<evidence type="ECO:0000256" key="1">
    <source>
        <dbReference type="SAM" id="MobiDB-lite"/>
    </source>
</evidence>
<dbReference type="InterPro" id="IPR046520">
    <property type="entry name" value="DUF6697"/>
</dbReference>
<feature type="region of interest" description="Disordered" evidence="1">
    <location>
        <begin position="1"/>
        <end position="26"/>
    </location>
</feature>
<feature type="region of interest" description="Disordered" evidence="1">
    <location>
        <begin position="635"/>
        <end position="677"/>
    </location>
</feature>
<sequence>MDIGPKFEDEREDLKSKLEDIKPRPEERLCSHDAQLQWLRSQLKLARAEIKRLKDDKQNAPHSSNESRVTVKVKEEIIEISDDEDAVVPVRTAERSLPSTSKLHGRSAPTFSGNYQAPEFRTAKSLESEDQNVPLLSSADSLQMPSTPQVINERKVVKEEEKVLKIKTQESSTPNPTRRSHFEEEGKNLKFETEEDSTSNSMKRRRREEDAEKKPEIQTERFSTALSIKRREGEEENETKNIKIKTEPSTASPFKRRKYEEEEDKELKLNTVVHSSAKSPKRRKIGEEEGKPQFKMEGSAGDVLPTNNEKPRAPPTGAFSSSQCKKEHIDDVLPEVISPMSYIGFSGAPVQHDRQTNAFGDLSGSRGLKRSRSGSPEIRGPGLVPPLIAEDSVPAPSKSTADIPTSAVKGKKRRKIEDDDQKPKIKLDDCAVDLPADVVAEYLGDVATLEIHPPLGEKLYFSREMMLHPQFGGSSRFWVTEFTKPPLKGRAVMFPTSKLDPYMPAGPGQPGLLFTTGSEMEYLGHYQNEVIGKLTPEQYEAQSSEFRAKWASSIRSDKKYNTSHRMRAKIALRKRGATLTPQAILSEMQQMKRGEGDDITVEDVIRAFRRGEEYLNVVRTKCLSYDRDFIGILAAPPLNEPQPAKKKRGRNQQGRRGHQAANPAPEFGDDAGECVPL</sequence>
<evidence type="ECO:0000313" key="4">
    <source>
        <dbReference type="Proteomes" id="UP001215598"/>
    </source>
</evidence>
<evidence type="ECO:0000313" key="3">
    <source>
        <dbReference type="EMBL" id="KAJ7728325.1"/>
    </source>
</evidence>
<dbReference type="Proteomes" id="UP001215598">
    <property type="component" value="Unassembled WGS sequence"/>
</dbReference>
<name>A0AAD7MQE4_9AGAR</name>
<gene>
    <name evidence="3" type="ORF">B0H16DRAFT_1894147</name>
</gene>
<accession>A0AAD7MQE4</accession>
<dbReference type="AlphaFoldDB" id="A0AAD7MQE4"/>
<feature type="region of interest" description="Disordered" evidence="1">
    <location>
        <begin position="137"/>
        <end position="326"/>
    </location>
</feature>
<proteinExistence type="predicted"/>
<dbReference type="EMBL" id="JARKIB010000173">
    <property type="protein sequence ID" value="KAJ7728325.1"/>
    <property type="molecule type" value="Genomic_DNA"/>
</dbReference>
<feature type="compositionally biased region" description="Basic and acidic residues" evidence="1">
    <location>
        <begin position="207"/>
        <end position="219"/>
    </location>
</feature>
<organism evidence="3 4">
    <name type="scientific">Mycena metata</name>
    <dbReference type="NCBI Taxonomy" id="1033252"/>
    <lineage>
        <taxon>Eukaryota</taxon>
        <taxon>Fungi</taxon>
        <taxon>Dikarya</taxon>
        <taxon>Basidiomycota</taxon>
        <taxon>Agaricomycotina</taxon>
        <taxon>Agaricomycetes</taxon>
        <taxon>Agaricomycetidae</taxon>
        <taxon>Agaricales</taxon>
        <taxon>Marasmiineae</taxon>
        <taxon>Mycenaceae</taxon>
        <taxon>Mycena</taxon>
    </lineage>
</organism>
<comment type="caution">
    <text evidence="3">The sequence shown here is derived from an EMBL/GenBank/DDBJ whole genome shotgun (WGS) entry which is preliminary data.</text>
</comment>